<sequence length="50" mass="5726">MRYFTMAWWGGIQADDTVDPRPDYDKHLKTIRHRLSPNTSVSPVVGIAPE</sequence>
<proteinExistence type="predicted"/>
<keyword evidence="2" id="KW-1185">Reference proteome</keyword>
<dbReference type="EMBL" id="LR593886">
    <property type="protein sequence ID" value="VTR93958.1"/>
    <property type="molecule type" value="Genomic_DNA"/>
</dbReference>
<dbReference type="KEGG" id="gms:SOIL9_37560"/>
<accession>A0A6P2CXU0</accession>
<name>A0A6P2CXU0_9BACT</name>
<gene>
    <name evidence="1" type="ORF">SOIL9_37560</name>
</gene>
<dbReference type="Proteomes" id="UP000464178">
    <property type="component" value="Chromosome"/>
</dbReference>
<evidence type="ECO:0000313" key="1">
    <source>
        <dbReference type="EMBL" id="VTR93958.1"/>
    </source>
</evidence>
<evidence type="ECO:0000313" key="2">
    <source>
        <dbReference type="Proteomes" id="UP000464178"/>
    </source>
</evidence>
<organism evidence="1 2">
    <name type="scientific">Gemmata massiliana</name>
    <dbReference type="NCBI Taxonomy" id="1210884"/>
    <lineage>
        <taxon>Bacteria</taxon>
        <taxon>Pseudomonadati</taxon>
        <taxon>Planctomycetota</taxon>
        <taxon>Planctomycetia</taxon>
        <taxon>Gemmatales</taxon>
        <taxon>Gemmataceae</taxon>
        <taxon>Gemmata</taxon>
    </lineage>
</organism>
<reference evidence="1 2" key="1">
    <citation type="submission" date="2019-05" db="EMBL/GenBank/DDBJ databases">
        <authorList>
            <consortium name="Science for Life Laboratories"/>
        </authorList>
    </citation>
    <scope>NUCLEOTIDE SEQUENCE [LARGE SCALE GENOMIC DNA]</scope>
    <source>
        <strain evidence="1">Soil9</strain>
    </source>
</reference>
<dbReference type="AlphaFoldDB" id="A0A6P2CXU0"/>
<protein>
    <submittedName>
        <fullName evidence="1">Uncharacterized protein</fullName>
    </submittedName>
</protein>